<comment type="similarity">
    <text evidence="1">Belongs to the FAD-binding monooxygenase family.</text>
</comment>
<organism evidence="3 4">
    <name type="scientific">Durusdinium trenchii</name>
    <dbReference type="NCBI Taxonomy" id="1381693"/>
    <lineage>
        <taxon>Eukaryota</taxon>
        <taxon>Sar</taxon>
        <taxon>Alveolata</taxon>
        <taxon>Dinophyceae</taxon>
        <taxon>Suessiales</taxon>
        <taxon>Symbiodiniaceae</taxon>
        <taxon>Durusdinium</taxon>
    </lineage>
</organism>
<keyword evidence="4" id="KW-1185">Reference proteome</keyword>
<dbReference type="Proteomes" id="UP001642484">
    <property type="component" value="Unassembled WGS sequence"/>
</dbReference>
<evidence type="ECO:0000256" key="1">
    <source>
        <dbReference type="ARBA" id="ARBA00010139"/>
    </source>
</evidence>
<dbReference type="Gene3D" id="3.50.50.60">
    <property type="entry name" value="FAD/NAD(P)-binding domain"/>
    <property type="match status" value="1"/>
</dbReference>
<feature type="region of interest" description="Disordered" evidence="2">
    <location>
        <begin position="69"/>
        <end position="99"/>
    </location>
</feature>
<gene>
    <name evidence="3" type="ORF">CCMP2556_LOCUS15565</name>
</gene>
<dbReference type="EMBL" id="CAXAMN010008191">
    <property type="protein sequence ID" value="CAK9024290.1"/>
    <property type="molecule type" value="Genomic_DNA"/>
</dbReference>
<proteinExistence type="inferred from homology"/>
<protein>
    <recommendedName>
        <fullName evidence="5">Flavin-containing monooxygenase</fullName>
    </recommendedName>
</protein>
<accession>A0ABP0KD41</accession>
<name>A0ABP0KD41_9DINO</name>
<sequence length="768" mass="84998">MSFLSLEVSHYLRHLLLAGLTAFAVPESMKIFCELHLKETVRAARAPRRARGKGGVKAGGCGEAEAAEEGLQGAVKKHQTHQASDGKGPLGRSSKAAPKTAGLSTALNYRGQVETGIITSGKATRVVEIYNEDETECITIGASGCLGRRAQRAKGTPPSSSRSRLGQTRLFAVAGQLDSRARAEVPGSTRTPEVREIVSSFTKIDADKIQLISKVGVFPVKQRLSDEVASKVVAIGVKSFNRPHQKYDHSVVVIGAGLGGMQTMIGLMQSGRKDIVCLERLSSFGGHSWLVVSNKYTKLQTESGNYHVDFGFPDEPATNEVEGDLYKTWPTRDQLLKMFRDAARKHNLGPVTKFNTNVEKVRPLPDGNGYAIYTTPYGQEDGEGELVVASAVLAWPGNLCNHREIEWPGEDDFDGYIAYASFSKVDYRQAEGKVCILYGHGAFTIENVRTLCEHKCKKVIVMCRKRNLCGMRVMSWLVGYLEMPLPGNILLEGMQKMYDLVGFDCWSAHCVKTDDKRSFAHVSQKTAFGVTDVYFLAGYYGLMEVLVDEIKRLTTNGAQTKKGKKIKCEVILKAVGVMPDPAIDKMLGLKELVGLWVNGDPLRSVCCNGMFVEAQNFGSFASGPPFAQLARVTRWFVDYPTDFETIRGTLPKLTGSPEKPAYVPTATHMLPTFSCFNLIPMLAAEMAVYGALKHTKQMARHPPKQYIAECRAEWEAYIRQWKKDGMIDDSKPEPPYPYTETMVQGWIDRTNMEWMQKAARQQQRLAQA</sequence>
<evidence type="ECO:0000313" key="4">
    <source>
        <dbReference type="Proteomes" id="UP001642484"/>
    </source>
</evidence>
<dbReference type="InterPro" id="IPR051209">
    <property type="entry name" value="FAD-bind_Monooxygenase_sf"/>
</dbReference>
<evidence type="ECO:0000313" key="3">
    <source>
        <dbReference type="EMBL" id="CAK9024290.1"/>
    </source>
</evidence>
<evidence type="ECO:0000256" key="2">
    <source>
        <dbReference type="SAM" id="MobiDB-lite"/>
    </source>
</evidence>
<dbReference type="InterPro" id="IPR036188">
    <property type="entry name" value="FAD/NAD-bd_sf"/>
</dbReference>
<dbReference type="SUPFAM" id="SSF51905">
    <property type="entry name" value="FAD/NAD(P)-binding domain"/>
    <property type="match status" value="1"/>
</dbReference>
<reference evidence="3 4" key="1">
    <citation type="submission" date="2024-02" db="EMBL/GenBank/DDBJ databases">
        <authorList>
            <person name="Chen Y."/>
            <person name="Shah S."/>
            <person name="Dougan E. K."/>
            <person name="Thang M."/>
            <person name="Chan C."/>
        </authorList>
    </citation>
    <scope>NUCLEOTIDE SEQUENCE [LARGE SCALE GENOMIC DNA]</scope>
</reference>
<dbReference type="PANTHER" id="PTHR42877">
    <property type="entry name" value="L-ORNITHINE N(5)-MONOOXYGENASE-RELATED"/>
    <property type="match status" value="1"/>
</dbReference>
<dbReference type="PANTHER" id="PTHR42877:SF5">
    <property type="entry name" value="L-ORNITHINE N(5)-MONOOXYGENASE-RELATED"/>
    <property type="match status" value="1"/>
</dbReference>
<evidence type="ECO:0008006" key="5">
    <source>
        <dbReference type="Google" id="ProtNLM"/>
    </source>
</evidence>
<comment type="caution">
    <text evidence="3">The sequence shown here is derived from an EMBL/GenBank/DDBJ whole genome shotgun (WGS) entry which is preliminary data.</text>
</comment>